<dbReference type="EMBL" id="CP005986">
    <property type="protein sequence ID" value="AIA54241.1"/>
    <property type="molecule type" value="Genomic_DNA"/>
</dbReference>
<dbReference type="Pfam" id="PF02606">
    <property type="entry name" value="LpxK"/>
    <property type="match status" value="1"/>
</dbReference>
<accession>A0A059ZWC4</accession>
<dbReference type="EC" id="2.7.1.130" evidence="3 13"/>
<evidence type="ECO:0000256" key="11">
    <source>
        <dbReference type="ARBA" id="ARBA00023098"/>
    </source>
</evidence>
<sequence length="326" mass="35639">MGLRQRLEQEWYGGGPLVNALRPLGALTCALAGWRRRHVRGRGGALPSLVVGNLTVGGNGKTPLTLAIGRRMQDWGVAVAVVSRGHGAHPPELPYRVNPDDTSVRAGDEPLLLAQTLPVYLSPRRHAGIAAAAAAGFRWALLDDGFQHLALRADLRLLVFSGARPLGNGRCLPAGPLREPRSAWEQADAVLLDEAVGSLPLPPTLPQFRYRLQVVGAQRLGDAGQRIDPRQWRGRRFSAVTGIARPERFLQTLKTLGVETRLYAFADHHAFRPEDLQAIPRPLVMTAKDAVKCASFAGPDDWVLLTEAEPESAFWDWLHSAIMKRS</sequence>
<name>A0A059ZWC4_ACICK</name>
<dbReference type="GO" id="GO:0009244">
    <property type="term" value="P:lipopolysaccharide core region biosynthetic process"/>
    <property type="evidence" value="ECO:0007669"/>
    <property type="project" value="TreeGrafter"/>
</dbReference>
<comment type="pathway">
    <text evidence="2 13">Glycolipid biosynthesis; lipid IV(A) biosynthesis; lipid IV(A) from (3R)-3-hydroxytetradecanoyl-[acyl-carrier-protein] and UDP-N-acetyl-alpha-D-glucosamine: step 6/6.</text>
</comment>
<evidence type="ECO:0000256" key="7">
    <source>
        <dbReference type="ARBA" id="ARBA00022679"/>
    </source>
</evidence>
<dbReference type="HAMAP" id="MF_00409">
    <property type="entry name" value="LpxK"/>
    <property type="match status" value="1"/>
</dbReference>
<gene>
    <name evidence="13" type="primary">lpxK</name>
    <name evidence="14" type="ORF">Acaty_c0351</name>
</gene>
<evidence type="ECO:0000313" key="14">
    <source>
        <dbReference type="EMBL" id="AIA54241.1"/>
    </source>
</evidence>
<evidence type="ECO:0000256" key="13">
    <source>
        <dbReference type="HAMAP-Rule" id="MF_00409"/>
    </source>
</evidence>
<evidence type="ECO:0000256" key="12">
    <source>
        <dbReference type="ARBA" id="ARBA00029757"/>
    </source>
</evidence>
<proteinExistence type="inferred from homology"/>
<dbReference type="GO" id="GO:0005886">
    <property type="term" value="C:plasma membrane"/>
    <property type="evidence" value="ECO:0007669"/>
    <property type="project" value="TreeGrafter"/>
</dbReference>
<evidence type="ECO:0000256" key="8">
    <source>
        <dbReference type="ARBA" id="ARBA00022741"/>
    </source>
</evidence>
<evidence type="ECO:0000256" key="2">
    <source>
        <dbReference type="ARBA" id="ARBA00004870"/>
    </source>
</evidence>
<dbReference type="NCBIfam" id="TIGR00682">
    <property type="entry name" value="lpxK"/>
    <property type="match status" value="1"/>
</dbReference>
<evidence type="ECO:0000256" key="4">
    <source>
        <dbReference type="ARBA" id="ARBA00016436"/>
    </source>
</evidence>
<organism evidence="14 15">
    <name type="scientific">Acidithiobacillus caldus (strain ATCC 51756 / DSM 8584 / KU)</name>
    <dbReference type="NCBI Taxonomy" id="637389"/>
    <lineage>
        <taxon>Bacteria</taxon>
        <taxon>Pseudomonadati</taxon>
        <taxon>Pseudomonadota</taxon>
        <taxon>Acidithiobacillia</taxon>
        <taxon>Acidithiobacillales</taxon>
        <taxon>Acidithiobacillaceae</taxon>
        <taxon>Acidithiobacillus</taxon>
    </lineage>
</organism>
<keyword evidence="10 13" id="KW-0067">ATP-binding</keyword>
<comment type="similarity">
    <text evidence="13">Belongs to the LpxK family.</text>
</comment>
<evidence type="ECO:0000256" key="10">
    <source>
        <dbReference type="ARBA" id="ARBA00022840"/>
    </source>
</evidence>
<dbReference type="SUPFAM" id="SSF52540">
    <property type="entry name" value="P-loop containing nucleoside triphosphate hydrolases"/>
    <property type="match status" value="1"/>
</dbReference>
<dbReference type="InterPro" id="IPR027417">
    <property type="entry name" value="P-loop_NTPase"/>
</dbReference>
<evidence type="ECO:0000256" key="6">
    <source>
        <dbReference type="ARBA" id="ARBA00022556"/>
    </source>
</evidence>
<protein>
    <recommendedName>
        <fullName evidence="4 13">Tetraacyldisaccharide 4'-kinase</fullName>
        <ecNumber evidence="3 13">2.7.1.130</ecNumber>
    </recommendedName>
    <alternativeName>
        <fullName evidence="12 13">Lipid A 4'-kinase</fullName>
    </alternativeName>
</protein>
<dbReference type="KEGG" id="acz:Acaty_c0351"/>
<dbReference type="Proteomes" id="UP000005522">
    <property type="component" value="Chromosome"/>
</dbReference>
<keyword evidence="9 13" id="KW-0418">Kinase</keyword>
<evidence type="ECO:0000256" key="3">
    <source>
        <dbReference type="ARBA" id="ARBA00012071"/>
    </source>
</evidence>
<keyword evidence="11 13" id="KW-0443">Lipid metabolism</keyword>
<reference evidence="14 15" key="1">
    <citation type="journal article" date="2009" name="J. Bacteriol.">
        <title>Draft genome sequence of the extremely acidophilic bacterium Acidithiobacillus caldus ATCC 51756 reveals metabolic versatility in the genus Acidithiobacillus.</title>
        <authorList>
            <person name="Valdes J."/>
            <person name="Quatrini R."/>
            <person name="Hallberg K."/>
            <person name="Dopson M."/>
            <person name="Valenzuela P.D."/>
            <person name="Holmes D.S."/>
        </authorList>
    </citation>
    <scope>NUCLEOTIDE SEQUENCE [LARGE SCALE GENOMIC DNA]</scope>
    <source>
        <strain evidence="15">ATCC 51756 / DSM 8584 / KU</strain>
    </source>
</reference>
<keyword evidence="6 13" id="KW-0441">Lipid A biosynthesis</keyword>
<evidence type="ECO:0000313" key="15">
    <source>
        <dbReference type="Proteomes" id="UP000005522"/>
    </source>
</evidence>
<dbReference type="PANTHER" id="PTHR42724">
    <property type="entry name" value="TETRAACYLDISACCHARIDE 4'-KINASE"/>
    <property type="match status" value="1"/>
</dbReference>
<dbReference type="AlphaFoldDB" id="A0A059ZWC4"/>
<dbReference type="GO" id="GO:0009245">
    <property type="term" value="P:lipid A biosynthetic process"/>
    <property type="evidence" value="ECO:0007669"/>
    <property type="project" value="UniProtKB-UniRule"/>
</dbReference>
<keyword evidence="8 13" id="KW-0547">Nucleotide-binding</keyword>
<evidence type="ECO:0000256" key="5">
    <source>
        <dbReference type="ARBA" id="ARBA00022516"/>
    </source>
</evidence>
<dbReference type="InterPro" id="IPR003758">
    <property type="entry name" value="LpxK"/>
</dbReference>
<dbReference type="GO" id="GO:0005524">
    <property type="term" value="F:ATP binding"/>
    <property type="evidence" value="ECO:0007669"/>
    <property type="project" value="UniProtKB-UniRule"/>
</dbReference>
<dbReference type="GO" id="GO:0009029">
    <property type="term" value="F:lipid-A 4'-kinase activity"/>
    <property type="evidence" value="ECO:0007669"/>
    <property type="project" value="UniProtKB-UniRule"/>
</dbReference>
<dbReference type="PANTHER" id="PTHR42724:SF1">
    <property type="entry name" value="TETRAACYLDISACCHARIDE 4'-KINASE, MITOCHONDRIAL-RELATED"/>
    <property type="match status" value="1"/>
</dbReference>
<evidence type="ECO:0000256" key="1">
    <source>
        <dbReference type="ARBA" id="ARBA00002274"/>
    </source>
</evidence>
<keyword evidence="7 13" id="KW-0808">Transferase</keyword>
<keyword evidence="5 13" id="KW-0444">Lipid biosynthesis</keyword>
<evidence type="ECO:0000256" key="9">
    <source>
        <dbReference type="ARBA" id="ARBA00022777"/>
    </source>
</evidence>
<dbReference type="RefSeq" id="WP_004870388.1">
    <property type="nucleotide sequence ID" value="NZ_CP005986.1"/>
</dbReference>
<dbReference type="HOGENOM" id="CLU_038816_0_0_6"/>
<dbReference type="UniPathway" id="UPA00359">
    <property type="reaction ID" value="UER00482"/>
</dbReference>
<dbReference type="GeneID" id="92930369"/>
<comment type="catalytic activity">
    <reaction evidence="13">
        <text>a lipid A disaccharide + ATP = a lipid IVA + ADP + H(+)</text>
        <dbReference type="Rhea" id="RHEA:67840"/>
        <dbReference type="ChEBI" id="CHEBI:15378"/>
        <dbReference type="ChEBI" id="CHEBI:30616"/>
        <dbReference type="ChEBI" id="CHEBI:176343"/>
        <dbReference type="ChEBI" id="CHEBI:176425"/>
        <dbReference type="ChEBI" id="CHEBI:456216"/>
        <dbReference type="EC" id="2.7.1.130"/>
    </reaction>
</comment>
<feature type="binding site" evidence="13">
    <location>
        <begin position="55"/>
        <end position="62"/>
    </location>
    <ligand>
        <name>ATP</name>
        <dbReference type="ChEBI" id="CHEBI:30616"/>
    </ligand>
</feature>
<dbReference type="eggNOG" id="COG1663">
    <property type="taxonomic scope" value="Bacteria"/>
</dbReference>
<comment type="function">
    <text evidence="1 13">Transfers the gamma-phosphate of ATP to the 4'-position of a tetraacyldisaccharide 1-phosphate intermediate (termed DS-1-P) to form tetraacyldisaccharide 1,4'-bis-phosphate (lipid IVA).</text>
</comment>